<feature type="domain" description="Thioredoxin" evidence="2">
    <location>
        <begin position="46"/>
        <end position="171"/>
    </location>
</feature>
<proteinExistence type="predicted"/>
<keyword evidence="4" id="KW-1185">Reference proteome</keyword>
<sequence>MPYLAAAVVLVGLIAVLNLLLTLALARRLKEPAAAGTTHSGPPVVLRPGSRPAAFASSTTDGEPVTDATLPALVAFFSAGCGPCHAQAPSVAEHARAAGRENVLAVIAGDDPELVATLAPDVRLVVEEDQAGPVSAAFQNEWTPALYLMGDDRTVLATGGRLTDLPLPARG</sequence>
<dbReference type="PROSITE" id="PS51352">
    <property type="entry name" value="THIOREDOXIN_2"/>
    <property type="match status" value="1"/>
</dbReference>
<evidence type="ECO:0000256" key="1">
    <source>
        <dbReference type="SAM" id="MobiDB-lite"/>
    </source>
</evidence>
<name>A0A5D3FC78_9ACTN</name>
<dbReference type="SUPFAM" id="SSF52833">
    <property type="entry name" value="Thioredoxin-like"/>
    <property type="match status" value="1"/>
</dbReference>
<comment type="caution">
    <text evidence="3">The sequence shown here is derived from an EMBL/GenBank/DDBJ whole genome shotgun (WGS) entry which is preliminary data.</text>
</comment>
<organism evidence="3 4">
    <name type="scientific">Actinomadura decatromicini</name>
    <dbReference type="NCBI Taxonomy" id="2604572"/>
    <lineage>
        <taxon>Bacteria</taxon>
        <taxon>Bacillati</taxon>
        <taxon>Actinomycetota</taxon>
        <taxon>Actinomycetes</taxon>
        <taxon>Streptosporangiales</taxon>
        <taxon>Thermomonosporaceae</taxon>
        <taxon>Actinomadura</taxon>
    </lineage>
</organism>
<dbReference type="RefSeq" id="WP_148765927.1">
    <property type="nucleotide sequence ID" value="NZ_VSRQ01000007.1"/>
</dbReference>
<gene>
    <name evidence="3" type="ORF">FXF68_32400</name>
</gene>
<dbReference type="Gene3D" id="3.40.30.10">
    <property type="entry name" value="Glutaredoxin"/>
    <property type="match status" value="1"/>
</dbReference>
<protein>
    <submittedName>
        <fullName evidence="3">TlpA family protein disulfide reductase</fullName>
    </submittedName>
</protein>
<dbReference type="AlphaFoldDB" id="A0A5D3FC78"/>
<dbReference type="InterPro" id="IPR017937">
    <property type="entry name" value="Thioredoxin_CS"/>
</dbReference>
<dbReference type="Proteomes" id="UP000323505">
    <property type="component" value="Unassembled WGS sequence"/>
</dbReference>
<evidence type="ECO:0000259" key="2">
    <source>
        <dbReference type="PROSITE" id="PS51352"/>
    </source>
</evidence>
<dbReference type="PROSITE" id="PS00194">
    <property type="entry name" value="THIOREDOXIN_1"/>
    <property type="match status" value="1"/>
</dbReference>
<feature type="region of interest" description="Disordered" evidence="1">
    <location>
        <begin position="34"/>
        <end position="63"/>
    </location>
</feature>
<evidence type="ECO:0000313" key="3">
    <source>
        <dbReference type="EMBL" id="TYK45360.1"/>
    </source>
</evidence>
<dbReference type="InterPro" id="IPR013766">
    <property type="entry name" value="Thioredoxin_domain"/>
</dbReference>
<dbReference type="EMBL" id="VSRQ01000007">
    <property type="protein sequence ID" value="TYK45360.1"/>
    <property type="molecule type" value="Genomic_DNA"/>
</dbReference>
<reference evidence="3 4" key="1">
    <citation type="submission" date="2019-08" db="EMBL/GenBank/DDBJ databases">
        <title>Actinomadura sp. nov. CYP1-5 isolated from mountain soil.</title>
        <authorList>
            <person name="Songsumanus A."/>
            <person name="Kuncharoen N."/>
            <person name="Kudo T."/>
            <person name="Yuki M."/>
            <person name="Igarashi Y."/>
            <person name="Tanasupawat S."/>
        </authorList>
    </citation>
    <scope>NUCLEOTIDE SEQUENCE [LARGE SCALE GENOMIC DNA]</scope>
    <source>
        <strain evidence="3 4">CYP1-5</strain>
    </source>
</reference>
<accession>A0A5D3FC78</accession>
<evidence type="ECO:0000313" key="4">
    <source>
        <dbReference type="Proteomes" id="UP000323505"/>
    </source>
</evidence>
<dbReference type="InterPro" id="IPR036249">
    <property type="entry name" value="Thioredoxin-like_sf"/>
</dbReference>